<evidence type="ECO:0000313" key="5">
    <source>
        <dbReference type="Proteomes" id="UP000072874"/>
    </source>
</evidence>
<reference evidence="5 6" key="1">
    <citation type="journal article" date="2014" name="BMC Biol.">
        <title>A comprehensive evaluation of rodent malaria parasite genomes and gene expression.</title>
        <authorList>
            <person name="Otto T.D."/>
            <person name="Bohme U."/>
            <person name="Jackson A.P."/>
            <person name="Hunt M."/>
            <person name="Franke-Fayard B."/>
            <person name="Hoeijmakers W.A."/>
            <person name="Religa A.A."/>
            <person name="Robertson L."/>
            <person name="Sanders M."/>
            <person name="Ogun S.A."/>
            <person name="Cunningham D."/>
            <person name="Erhart A."/>
            <person name="Billker O."/>
            <person name="Khan S.M."/>
            <person name="Stunnenberg H.G."/>
            <person name="Langhorne J."/>
            <person name="Holder A.A."/>
            <person name="Waters A.P."/>
            <person name="Newbold C.I."/>
            <person name="Pain A."/>
            <person name="Berriman M."/>
            <person name="Janse C.J."/>
        </authorList>
    </citation>
    <scope>NUCLEOTIDE SEQUENCE [LARGE SCALE GENOMIC DNA]</scope>
    <source>
        <strain evidence="4 5">17X</strain>
        <strain evidence="3 6">YM</strain>
    </source>
</reference>
<reference evidence="4" key="4">
    <citation type="submission" date="2019-05" db="EMBL/GenBank/DDBJ databases">
        <authorList>
            <consortium name="Pathogen Informatics"/>
        </authorList>
    </citation>
    <scope>NUCLEOTIDE SEQUENCE</scope>
    <source>
        <strain evidence="4">17X</strain>
    </source>
</reference>
<name>A0A077Y5F0_PLAYE</name>
<feature type="compositionally biased region" description="Basic and acidic residues" evidence="1">
    <location>
        <begin position="537"/>
        <end position="549"/>
    </location>
</feature>
<feature type="compositionally biased region" description="Basic and acidic residues" evidence="1">
    <location>
        <begin position="347"/>
        <end position="356"/>
    </location>
</feature>
<dbReference type="InterPro" id="IPR006477">
    <property type="entry name" value="Yir_bir_cir"/>
</dbReference>
<feature type="compositionally biased region" description="Basic and acidic residues" evidence="1">
    <location>
        <begin position="251"/>
        <end position="272"/>
    </location>
</feature>
<dbReference type="Proteomes" id="UP000072874">
    <property type="component" value="Chromosome 13"/>
</dbReference>
<dbReference type="RefSeq" id="XP_022813785.1">
    <property type="nucleotide sequence ID" value="XM_022957355.1"/>
</dbReference>
<dbReference type="GeneID" id="3789126"/>
<evidence type="ECO:0000313" key="6">
    <source>
        <dbReference type="Proteomes" id="UP000072904"/>
    </source>
</evidence>
<dbReference type="VEuPathDB" id="PlasmoDB:PYYM_0946700"/>
<protein>
    <submittedName>
        <fullName evidence="3">YIR protein</fullName>
    </submittedName>
</protein>
<dbReference type="Proteomes" id="UP000072904">
    <property type="component" value="Chromosome 9"/>
</dbReference>
<dbReference type="VEuPathDB" id="PlasmoDB:Py17XNL_001303553"/>
<dbReference type="KEGG" id="pyo:PY17X_1372400"/>
<dbReference type="AlphaFoldDB" id="A0A077Y5F0"/>
<dbReference type="EMBL" id="LK934637">
    <property type="protein sequence ID" value="CDU18241.1"/>
    <property type="molecule type" value="Genomic_DNA"/>
</dbReference>
<feature type="compositionally biased region" description="Polar residues" evidence="1">
    <location>
        <begin position="709"/>
        <end position="730"/>
    </location>
</feature>
<evidence type="ECO:0000256" key="1">
    <source>
        <dbReference type="SAM" id="MobiDB-lite"/>
    </source>
</evidence>
<dbReference type="VEuPathDB" id="PlasmoDB:PY03611"/>
<reference evidence="4" key="3">
    <citation type="submission" date="2014-05" db="EMBL/GenBank/DDBJ databases">
        <authorList>
            <person name="Aslett M.A."/>
            <person name="De Silva N."/>
        </authorList>
    </citation>
    <scope>NUCLEOTIDE SEQUENCE</scope>
    <source>
        <strain evidence="4">17X</strain>
    </source>
</reference>
<keyword evidence="2" id="KW-1133">Transmembrane helix</keyword>
<keyword evidence="2" id="KW-0812">Transmembrane</keyword>
<evidence type="ECO:0000313" key="3">
    <source>
        <dbReference type="EMBL" id="CDU18241.1"/>
    </source>
</evidence>
<feature type="compositionally biased region" description="Low complexity" evidence="1">
    <location>
        <begin position="420"/>
        <end position="429"/>
    </location>
</feature>
<dbReference type="OrthoDB" id="373277at2759"/>
<dbReference type="VEuPathDB" id="PlasmoDB:PY17X_1372400"/>
<feature type="region of interest" description="Disordered" evidence="1">
    <location>
        <begin position="228"/>
        <end position="580"/>
    </location>
</feature>
<gene>
    <name evidence="4" type="ORF">PY17X_1372400</name>
    <name evidence="3" type="ORF">PYYM_0946700</name>
</gene>
<organism evidence="3 6">
    <name type="scientific">Plasmodium yoelii</name>
    <dbReference type="NCBI Taxonomy" id="5861"/>
    <lineage>
        <taxon>Eukaryota</taxon>
        <taxon>Sar</taxon>
        <taxon>Alveolata</taxon>
        <taxon>Apicomplexa</taxon>
        <taxon>Aconoidasida</taxon>
        <taxon>Haemosporida</taxon>
        <taxon>Plasmodiidae</taxon>
        <taxon>Plasmodium</taxon>
        <taxon>Plasmodium (Vinckeia)</taxon>
    </lineage>
</organism>
<feature type="transmembrane region" description="Helical" evidence="2">
    <location>
        <begin position="831"/>
        <end position="855"/>
    </location>
</feature>
<proteinExistence type="predicted"/>
<feature type="compositionally biased region" description="Polar residues" evidence="1">
    <location>
        <begin position="273"/>
        <end position="288"/>
    </location>
</feature>
<feature type="compositionally biased region" description="Polar residues" evidence="1">
    <location>
        <begin position="651"/>
        <end position="661"/>
    </location>
</feature>
<feature type="compositionally biased region" description="Basic and acidic residues" evidence="1">
    <location>
        <begin position="478"/>
        <end position="487"/>
    </location>
</feature>
<keyword evidence="2" id="KW-0472">Membrane</keyword>
<feature type="compositionally biased region" description="Polar residues" evidence="1">
    <location>
        <begin position="553"/>
        <end position="562"/>
    </location>
</feature>
<reference evidence="3" key="2">
    <citation type="submission" date="2014-05" db="EMBL/GenBank/DDBJ databases">
        <authorList>
            <person name="Aslett A.Martin."/>
            <person name="De Silva Nishadi"/>
        </authorList>
    </citation>
    <scope>NUCLEOTIDE SEQUENCE</scope>
    <source>
        <strain evidence="3">YM</strain>
    </source>
</reference>
<feature type="region of interest" description="Disordered" evidence="1">
    <location>
        <begin position="651"/>
        <end position="780"/>
    </location>
</feature>
<feature type="compositionally biased region" description="Basic and acidic residues" evidence="1">
    <location>
        <begin position="683"/>
        <end position="708"/>
    </location>
</feature>
<feature type="compositionally biased region" description="Polar residues" evidence="1">
    <location>
        <begin position="571"/>
        <end position="580"/>
    </location>
</feature>
<feature type="compositionally biased region" description="Basic and acidic residues" evidence="1">
    <location>
        <begin position="747"/>
        <end position="768"/>
    </location>
</feature>
<feature type="compositionally biased region" description="Polar residues" evidence="1">
    <location>
        <begin position="491"/>
        <end position="514"/>
    </location>
</feature>
<accession>A0A077Y5F0</accession>
<dbReference type="Pfam" id="PF06022">
    <property type="entry name" value="Cir_Bir_Yir"/>
    <property type="match status" value="1"/>
</dbReference>
<feature type="compositionally biased region" description="Low complexity" evidence="1">
    <location>
        <begin position="370"/>
        <end position="405"/>
    </location>
</feature>
<sequence>MEDDLACELFLEADKLLNGSIYLQKAINKSPEYREYCPNNKQCSTRAESIGALSVYLFTNFYNKESGYYEHFIMWLAHTLFKIAKKRNNENAHNITLSSAYDKYLDKSMGHLRQWDILNDVRGGKDPNLKHMSELYTLLNHICNTIADYKKYGATSRKLHKNSVNCLNQYRNLYRAFSGNASYLSLLEKLKKIYDDFRTAAIKNDIGKKNNIESRLLELTAIKKKESHSTKNFKTLDSNGPEDQLEDEKDPEIPKEKSTQEERTYHKNEGKNTEQSIKLQNTVVQTSNQRDKPSVSEGESKISGNEQEHSEKSQGLSIDPTKENLLLKTKDQTLQQELHPIQPKLQLESHNKENETLQKALSEIKPQSPPEAAAATTTTPSPSTAATTTPSPSTATTTPIIPSTEVSSQHPHHQQPKPPQQVQINQVIHEPIQPQHTMKNGIDSYFILNPDESNPNGSKDQLKHEKKPEIPKENSIQEVEKYPKTNENDNEQNTNLQNSVDQTSIQTKESSVSGSALKFSEKDTENNGKSQESSIEESQKENLIPKDQEQPPIKSQSDPQAESQDKEHVTQPASTQEKSLTSYETIKKITENGFLYDFYKLQISSFYKNLTDYGNRLYESASTSLTKGYSAFNNFANDLITQPNKINVTSQSVDNSIQPKGSGSDIPPSDNPPEKPSSSPTEFIDKKTKDERHEKKHEGEKQENKSEGQDQVSEAESKGQISETEGGTQEENPEDGIHETNPEDESHETNFEGENQEKEPEYKGKISENEEPIQISTPKESSEVFINITSNQEIGQLPSEIKVQRDISEIKVQNGIFGKGFPVNLFKESKLILYSFIVIAILVMLAIMYKCLGFGRRKKEKKKKKMKKVRKLCDENNTEKNQCNNYKLR</sequence>
<evidence type="ECO:0000256" key="2">
    <source>
        <dbReference type="SAM" id="Phobius"/>
    </source>
</evidence>
<dbReference type="EMBL" id="LM993667">
    <property type="protein sequence ID" value="VTZ81091.1"/>
    <property type="molecule type" value="Genomic_DNA"/>
</dbReference>
<feature type="compositionally biased region" description="Basic and acidic residues" evidence="1">
    <location>
        <begin position="460"/>
        <end position="472"/>
    </location>
</feature>
<feature type="compositionally biased region" description="Basic and acidic residues" evidence="1">
    <location>
        <begin position="289"/>
        <end position="312"/>
    </location>
</feature>
<evidence type="ECO:0000313" key="4">
    <source>
        <dbReference type="EMBL" id="VTZ81091.1"/>
    </source>
</evidence>